<dbReference type="Gene3D" id="3.10.620.30">
    <property type="match status" value="1"/>
</dbReference>
<dbReference type="InterPro" id="IPR024618">
    <property type="entry name" value="DUF3857"/>
</dbReference>
<keyword evidence="3" id="KW-1185">Reference proteome</keyword>
<reference evidence="2 3" key="1">
    <citation type="submission" date="2022-05" db="EMBL/GenBank/DDBJ databases">
        <title>Flavobacterium sp., isolated from activated sludge.</title>
        <authorList>
            <person name="Ran Q."/>
        </authorList>
    </citation>
    <scope>NUCLEOTIDE SEQUENCE [LARGE SCALE GENOMIC DNA]</scope>
    <source>
        <strain evidence="2 3">HXWNR70</strain>
    </source>
</reference>
<proteinExistence type="predicted"/>
<dbReference type="Pfam" id="PF12969">
    <property type="entry name" value="DUF3857"/>
    <property type="match status" value="1"/>
</dbReference>
<accession>A0ABT0TR93</accession>
<feature type="domain" description="DUF3857" evidence="1">
    <location>
        <begin position="66"/>
        <end position="207"/>
    </location>
</feature>
<evidence type="ECO:0000313" key="3">
    <source>
        <dbReference type="Proteomes" id="UP001317191"/>
    </source>
</evidence>
<dbReference type="RefSeq" id="WP_250592824.1">
    <property type="nucleotide sequence ID" value="NZ_JAMLJM010000005.1"/>
</dbReference>
<dbReference type="Proteomes" id="UP001317191">
    <property type="component" value="Unassembled WGS sequence"/>
</dbReference>
<dbReference type="Gene3D" id="2.60.120.1130">
    <property type="match status" value="1"/>
</dbReference>
<comment type="caution">
    <text evidence="2">The sequence shown here is derived from an EMBL/GenBank/DDBJ whole genome shotgun (WGS) entry which is preliminary data.</text>
</comment>
<sequence length="668" mass="76530">MKNFFIILSILATSGGFSQKVELGNVTVQELEEKKHPKDTSAVAAILFKKGTTQFVYNSTKGFSTETKVDIKIKIYKKQGYDWANHAVRYYLEGSSKESLYFSNAVTYNLVNNKIVKTKLKSDGEFDEKVSRFWGQKKIMMPDVKEGSIIEFSYKLISPNYGSFKDWDFQTSIPINYCEYTTYIPEYFKYNTHIKGHLTPKVELDQRENNYQGTYQEMVNSAGGFRSERGTYNIKFQESIAKYTISNVPALKDENFVNNISNYMVILQHELSSVRMPERPFENYSTDWETICSKIYQSDSFGSELSKTGYFENEINQLLNGVTVKDQKIGLIFSYVKEYMNWNGYHDYYCHDGVKEAFKKKSGNVAEINLMLVAMLRYAGIEANPILVSSRSNGIALYPSRNAFDYVIAGIEIENDVILLDATDKNSVPDVLPHRAINWNGRLIRKNGSSTSVNLSPKFISKEATNIMANLTSEGIVEGKIFIQKNAHDAFNFRSKYGKVNTDNYLEILEKRYGNAEISEYKVDNKTDLSKPVIETFSFKTNNEIEKVADKLYISPLFFFVMSENPFKQEVRDYPIDFSYPDQDKFLSIINIPDGYVVESIPTSANLIFGDDIAGFKYIINTNGKQIQVTSVLDIKTNIISPEDYADFKMFFNEIVKKQTEKIVLKKA</sequence>
<evidence type="ECO:0000259" key="1">
    <source>
        <dbReference type="Pfam" id="PF12969"/>
    </source>
</evidence>
<gene>
    <name evidence="2" type="ORF">NAT50_08425</name>
</gene>
<organism evidence="2 3">
    <name type="scientific">Flavobacterium luminosum</name>
    <dbReference type="NCBI Taxonomy" id="2949086"/>
    <lineage>
        <taxon>Bacteria</taxon>
        <taxon>Pseudomonadati</taxon>
        <taxon>Bacteroidota</taxon>
        <taxon>Flavobacteriia</taxon>
        <taxon>Flavobacteriales</taxon>
        <taxon>Flavobacteriaceae</taxon>
        <taxon>Flavobacterium</taxon>
    </lineage>
</organism>
<protein>
    <submittedName>
        <fullName evidence="2">DUF3857 and transglutaminase domain-containing protein</fullName>
    </submittedName>
</protein>
<name>A0ABT0TR93_9FLAO</name>
<dbReference type="EMBL" id="JAMLJM010000005">
    <property type="protein sequence ID" value="MCL9809383.1"/>
    <property type="molecule type" value="Genomic_DNA"/>
</dbReference>
<evidence type="ECO:0000313" key="2">
    <source>
        <dbReference type="EMBL" id="MCL9809383.1"/>
    </source>
</evidence>
<dbReference type="Gene3D" id="2.60.40.3140">
    <property type="match status" value="1"/>
</dbReference>